<sequence length="122" mass="13748">MRRRFSIDERRMRCSGYYAVHAEFFRICHQTVYLTRKSMSKVVVLPKDVSSSKATHLVPCFVSFKTCSLNQGAFGDTPSSPFSVQTFNLPVHTVRTASAPPKPILPLNDHPMQTPYISDSVP</sequence>
<gene>
    <name evidence="1" type="ORF">BDN72DRAFT_643466</name>
</gene>
<evidence type="ECO:0000313" key="2">
    <source>
        <dbReference type="Proteomes" id="UP000308600"/>
    </source>
</evidence>
<name>A0ACD3A0A1_9AGAR</name>
<accession>A0ACD3A0A1</accession>
<evidence type="ECO:0000313" key="1">
    <source>
        <dbReference type="EMBL" id="TFK59106.1"/>
    </source>
</evidence>
<proteinExistence type="predicted"/>
<protein>
    <submittedName>
        <fullName evidence="1">Uncharacterized protein</fullName>
    </submittedName>
</protein>
<dbReference type="Proteomes" id="UP000308600">
    <property type="component" value="Unassembled WGS sequence"/>
</dbReference>
<reference evidence="1 2" key="1">
    <citation type="journal article" date="2019" name="Nat. Ecol. Evol.">
        <title>Megaphylogeny resolves global patterns of mushroom evolution.</title>
        <authorList>
            <person name="Varga T."/>
            <person name="Krizsan K."/>
            <person name="Foldi C."/>
            <person name="Dima B."/>
            <person name="Sanchez-Garcia M."/>
            <person name="Sanchez-Ramirez S."/>
            <person name="Szollosi G.J."/>
            <person name="Szarkandi J.G."/>
            <person name="Papp V."/>
            <person name="Albert L."/>
            <person name="Andreopoulos W."/>
            <person name="Angelini C."/>
            <person name="Antonin V."/>
            <person name="Barry K.W."/>
            <person name="Bougher N.L."/>
            <person name="Buchanan P."/>
            <person name="Buyck B."/>
            <person name="Bense V."/>
            <person name="Catcheside P."/>
            <person name="Chovatia M."/>
            <person name="Cooper J."/>
            <person name="Damon W."/>
            <person name="Desjardin D."/>
            <person name="Finy P."/>
            <person name="Geml J."/>
            <person name="Haridas S."/>
            <person name="Hughes K."/>
            <person name="Justo A."/>
            <person name="Karasinski D."/>
            <person name="Kautmanova I."/>
            <person name="Kiss B."/>
            <person name="Kocsube S."/>
            <person name="Kotiranta H."/>
            <person name="LaButti K.M."/>
            <person name="Lechner B.E."/>
            <person name="Liimatainen K."/>
            <person name="Lipzen A."/>
            <person name="Lukacs Z."/>
            <person name="Mihaltcheva S."/>
            <person name="Morgado L.N."/>
            <person name="Niskanen T."/>
            <person name="Noordeloos M.E."/>
            <person name="Ohm R.A."/>
            <person name="Ortiz-Santana B."/>
            <person name="Ovrebo C."/>
            <person name="Racz N."/>
            <person name="Riley R."/>
            <person name="Savchenko A."/>
            <person name="Shiryaev A."/>
            <person name="Soop K."/>
            <person name="Spirin V."/>
            <person name="Szebenyi C."/>
            <person name="Tomsovsky M."/>
            <person name="Tulloss R.E."/>
            <person name="Uehling J."/>
            <person name="Grigoriev I.V."/>
            <person name="Vagvolgyi C."/>
            <person name="Papp T."/>
            <person name="Martin F.M."/>
            <person name="Miettinen O."/>
            <person name="Hibbett D.S."/>
            <person name="Nagy L.G."/>
        </authorList>
    </citation>
    <scope>NUCLEOTIDE SEQUENCE [LARGE SCALE GENOMIC DNA]</scope>
    <source>
        <strain evidence="1 2">NL-1719</strain>
    </source>
</reference>
<dbReference type="EMBL" id="ML209079">
    <property type="protein sequence ID" value="TFK59106.1"/>
    <property type="molecule type" value="Genomic_DNA"/>
</dbReference>
<organism evidence="1 2">
    <name type="scientific">Pluteus cervinus</name>
    <dbReference type="NCBI Taxonomy" id="181527"/>
    <lineage>
        <taxon>Eukaryota</taxon>
        <taxon>Fungi</taxon>
        <taxon>Dikarya</taxon>
        <taxon>Basidiomycota</taxon>
        <taxon>Agaricomycotina</taxon>
        <taxon>Agaricomycetes</taxon>
        <taxon>Agaricomycetidae</taxon>
        <taxon>Agaricales</taxon>
        <taxon>Pluteineae</taxon>
        <taxon>Pluteaceae</taxon>
        <taxon>Pluteus</taxon>
    </lineage>
</organism>
<keyword evidence="2" id="KW-1185">Reference proteome</keyword>